<proteinExistence type="predicted"/>
<organism evidence="1 2">
    <name type="scientific">Candidatus Lumbricidiphila eiseniae</name>
    <dbReference type="NCBI Taxonomy" id="1969409"/>
    <lineage>
        <taxon>Bacteria</taxon>
        <taxon>Bacillati</taxon>
        <taxon>Actinomycetota</taxon>
        <taxon>Actinomycetes</taxon>
        <taxon>Micrococcales</taxon>
        <taxon>Microbacteriaceae</taxon>
        <taxon>Candidatus Lumbricidiphila</taxon>
    </lineage>
</organism>
<comment type="caution">
    <text evidence="1">The sequence shown here is derived from an EMBL/GenBank/DDBJ whole genome shotgun (WGS) entry which is preliminary data.</text>
</comment>
<dbReference type="InterPro" id="IPR008921">
    <property type="entry name" value="DNA_pol3_clamp-load_cplx_C"/>
</dbReference>
<reference evidence="2" key="1">
    <citation type="submission" date="2017-03" db="EMBL/GenBank/DDBJ databases">
        <authorList>
            <person name="Lund M.B."/>
        </authorList>
    </citation>
    <scope>NUCLEOTIDE SEQUENCE [LARGE SCALE GENOMIC DNA]</scope>
</reference>
<dbReference type="GO" id="GO:0006260">
    <property type="term" value="P:DNA replication"/>
    <property type="evidence" value="ECO:0007669"/>
    <property type="project" value="InterPro"/>
</dbReference>
<dbReference type="AlphaFoldDB" id="A0A2A6FUB4"/>
<dbReference type="SUPFAM" id="SSF48019">
    <property type="entry name" value="post-AAA+ oligomerization domain-like"/>
    <property type="match status" value="1"/>
</dbReference>
<dbReference type="Gene3D" id="1.20.272.10">
    <property type="match status" value="1"/>
</dbReference>
<name>A0A2A6FUB4_9MICO</name>
<accession>A0A2A6FUB4</accession>
<sequence length="192" mass="22260">MPNHHSTDPWTHVTSLHGIPADELIAVLQKSIRRGLLENALLAAREMYVTSAELEEQLWLRLCVISCEDTGDGSYFEPVLLNSLYQMHQRLDRSYGDRWLFAVHAVRFLVERPKDRTTDELANLTLHKLNSGQLPEIPDWALDVHTRRGQEMGRTVEDFWNIHSHVENERPNRDQKYLEQIKALLAAGEWKA</sequence>
<gene>
    <name evidence="1" type="ORF">B5766_01760</name>
</gene>
<dbReference type="GO" id="GO:0003677">
    <property type="term" value="F:DNA binding"/>
    <property type="evidence" value="ECO:0007669"/>
    <property type="project" value="InterPro"/>
</dbReference>
<evidence type="ECO:0000313" key="1">
    <source>
        <dbReference type="EMBL" id="PDQ36309.1"/>
    </source>
</evidence>
<dbReference type="Proteomes" id="UP000219994">
    <property type="component" value="Unassembled WGS sequence"/>
</dbReference>
<evidence type="ECO:0000313" key="2">
    <source>
        <dbReference type="Proteomes" id="UP000219994"/>
    </source>
</evidence>
<evidence type="ECO:0008006" key="3">
    <source>
        <dbReference type="Google" id="ProtNLM"/>
    </source>
</evidence>
<protein>
    <recommendedName>
        <fullName evidence="3">AAA family ATPase</fullName>
    </recommendedName>
</protein>
<dbReference type="EMBL" id="NAEP01000018">
    <property type="protein sequence ID" value="PDQ36309.1"/>
    <property type="molecule type" value="Genomic_DNA"/>
</dbReference>